<protein>
    <submittedName>
        <fullName evidence="3">Uncharacterized protein</fullName>
    </submittedName>
</protein>
<feature type="transmembrane region" description="Helical" evidence="2">
    <location>
        <begin position="698"/>
        <end position="718"/>
    </location>
</feature>
<feature type="compositionally biased region" description="Polar residues" evidence="1">
    <location>
        <begin position="236"/>
        <end position="246"/>
    </location>
</feature>
<evidence type="ECO:0000256" key="1">
    <source>
        <dbReference type="SAM" id="MobiDB-lite"/>
    </source>
</evidence>
<feature type="region of interest" description="Disordered" evidence="1">
    <location>
        <begin position="236"/>
        <end position="342"/>
    </location>
</feature>
<organism evidence="3 4">
    <name type="scientific">Cladophialophora carrionii</name>
    <dbReference type="NCBI Taxonomy" id="86049"/>
    <lineage>
        <taxon>Eukaryota</taxon>
        <taxon>Fungi</taxon>
        <taxon>Dikarya</taxon>
        <taxon>Ascomycota</taxon>
        <taxon>Pezizomycotina</taxon>
        <taxon>Eurotiomycetes</taxon>
        <taxon>Chaetothyriomycetidae</taxon>
        <taxon>Chaetothyriales</taxon>
        <taxon>Herpotrichiellaceae</taxon>
        <taxon>Cladophialophora</taxon>
    </lineage>
</organism>
<keyword evidence="4" id="KW-1185">Reference proteome</keyword>
<feature type="region of interest" description="Disordered" evidence="1">
    <location>
        <begin position="36"/>
        <end position="68"/>
    </location>
</feature>
<dbReference type="AlphaFoldDB" id="A0A1C1CPA7"/>
<feature type="region of interest" description="Disordered" evidence="1">
    <location>
        <begin position="567"/>
        <end position="588"/>
    </location>
</feature>
<feature type="compositionally biased region" description="Basic residues" evidence="1">
    <location>
        <begin position="261"/>
        <end position="275"/>
    </location>
</feature>
<dbReference type="EMBL" id="LGRB01000010">
    <property type="protein sequence ID" value="OCT50312.1"/>
    <property type="molecule type" value="Genomic_DNA"/>
</dbReference>
<feature type="transmembrane region" description="Helical" evidence="2">
    <location>
        <begin position="632"/>
        <end position="652"/>
    </location>
</feature>
<feature type="region of interest" description="Disordered" evidence="1">
    <location>
        <begin position="196"/>
        <end position="215"/>
    </location>
</feature>
<keyword evidence="2" id="KW-0472">Membrane</keyword>
<proteinExistence type="predicted"/>
<evidence type="ECO:0000256" key="2">
    <source>
        <dbReference type="SAM" id="Phobius"/>
    </source>
</evidence>
<reference evidence="4" key="1">
    <citation type="submission" date="2015-07" db="EMBL/GenBank/DDBJ databases">
        <authorList>
            <person name="Teixeira M.M."/>
            <person name="Souza R.C."/>
            <person name="Almeida L.G."/>
            <person name="Vicente V.A."/>
            <person name="de Hoog S."/>
            <person name="Bocca A.L."/>
            <person name="de Almeida S.R."/>
            <person name="Vasconcelos A.T."/>
            <person name="Felipe M.S."/>
        </authorList>
    </citation>
    <scope>NUCLEOTIDE SEQUENCE [LARGE SCALE GENOMIC DNA]</scope>
    <source>
        <strain evidence="4">KSF</strain>
    </source>
</reference>
<sequence>MDIPTCYSSPDRRMNRPLFPDLPSAYAQIQGRRAVSLQPVSSSRSRTRFPLSPSSSSSDGELLVPPSLGNDGIRLKNLRCRKVRSAHVVLHEADHHPESSAIFETSDENTGSKRKKDRASTTLEEIVSQYADPNPSESALRHDKFELGRPSDHQRSVVELGQQGAAEADPFHIEPSRQSDFEPTCEHYQLYEQRAQRSGGAMEHEEAWEEGLESSRSGFFTPSKLRFRLCKRKTVDTCTSSMTGRTPASPWDPLSNSTQSKPRRPRPHLHYKGHPNHALDAHAPDPDQRGRRDSSAENKENETRQPRSAATVALIKDADGHRHRRCSNPARVSLGSPPHPSTLRPFNHITSSYDKSQSRPGHSSVLVTAHALASSSLLPKMLDNTCVPTSKSPSTMNSSTEEAPRAVASNSTFELSCLGTDILNDGDARTKRSDLAFYHDGSAAVHAGDRVEGPIRTVQSATTFKTLIPCLKTDCCASHRIILPYMTQDEALLAQHLYEGGYTLNDDDVSRFLRDSRRLRHGLETAQQFIDNHSMLGHRAYRSTGSSLANISSTSTTLNRLRVANASSSGSHYSDDDEQPARSRSQPARRVLQLWGGTGNTSEYTSLEDCRAVLVCNEAPISADERVVQRTAGTLLLAFGVVAYLPGGWMLIHSMGEGGPLATTAMAELTRVLMGAEEGVVCCVHPMDAAMARAIERAAVVLVVVGAFAWLAVAAWAATWW</sequence>
<name>A0A1C1CPA7_9EURO</name>
<evidence type="ECO:0000313" key="3">
    <source>
        <dbReference type="EMBL" id="OCT50312.1"/>
    </source>
</evidence>
<accession>A0A1C1CPA7</accession>
<keyword evidence="2" id="KW-1133">Transmembrane helix</keyword>
<feature type="compositionally biased region" description="Basic and acidic residues" evidence="1">
    <location>
        <begin position="277"/>
        <end position="305"/>
    </location>
</feature>
<dbReference type="VEuPathDB" id="FungiDB:G647_05679"/>
<dbReference type="VEuPathDB" id="FungiDB:CLCR_06740"/>
<evidence type="ECO:0000313" key="4">
    <source>
        <dbReference type="Proteomes" id="UP000094526"/>
    </source>
</evidence>
<feature type="compositionally biased region" description="Low complexity" evidence="1">
    <location>
        <begin position="41"/>
        <end position="58"/>
    </location>
</feature>
<keyword evidence="2" id="KW-0812">Transmembrane</keyword>
<comment type="caution">
    <text evidence="3">The sequence shown here is derived from an EMBL/GenBank/DDBJ whole genome shotgun (WGS) entry which is preliminary data.</text>
</comment>
<dbReference type="OrthoDB" id="4152618at2759"/>
<gene>
    <name evidence="3" type="ORF">CLCR_06740</name>
</gene>
<dbReference type="Proteomes" id="UP000094526">
    <property type="component" value="Unassembled WGS sequence"/>
</dbReference>